<comment type="similarity">
    <text evidence="1 5">Belongs to the iron/ascorbate-dependent oxidoreductase family.</text>
</comment>
<organism evidence="7 8">
    <name type="scientific">Canna indica</name>
    <name type="common">Indian-shot</name>
    <dbReference type="NCBI Taxonomy" id="4628"/>
    <lineage>
        <taxon>Eukaryota</taxon>
        <taxon>Viridiplantae</taxon>
        <taxon>Streptophyta</taxon>
        <taxon>Embryophyta</taxon>
        <taxon>Tracheophyta</taxon>
        <taxon>Spermatophyta</taxon>
        <taxon>Magnoliopsida</taxon>
        <taxon>Liliopsida</taxon>
        <taxon>Zingiberales</taxon>
        <taxon>Cannaceae</taxon>
        <taxon>Canna</taxon>
    </lineage>
</organism>
<dbReference type="PANTHER" id="PTHR47991">
    <property type="entry name" value="OXOGLUTARATE/IRON-DEPENDENT DIOXYGENASE"/>
    <property type="match status" value="1"/>
</dbReference>
<reference evidence="7 8" key="1">
    <citation type="submission" date="2023-10" db="EMBL/GenBank/DDBJ databases">
        <title>Chromosome-scale genome assembly provides insights into flower coloration mechanisms of Canna indica.</title>
        <authorList>
            <person name="Li C."/>
        </authorList>
    </citation>
    <scope>NUCLEOTIDE SEQUENCE [LARGE SCALE GENOMIC DNA]</scope>
    <source>
        <tissue evidence="7">Flower</tissue>
    </source>
</reference>
<dbReference type="SUPFAM" id="SSF51197">
    <property type="entry name" value="Clavaminate synthase-like"/>
    <property type="match status" value="1"/>
</dbReference>
<dbReference type="Pfam" id="PF03171">
    <property type="entry name" value="2OG-FeII_Oxy"/>
    <property type="match status" value="1"/>
</dbReference>
<protein>
    <submittedName>
        <fullName evidence="7">Protein SRG1-like</fullName>
    </submittedName>
</protein>
<dbReference type="InterPro" id="IPR027443">
    <property type="entry name" value="IPNS-like_sf"/>
</dbReference>
<dbReference type="PROSITE" id="PS51471">
    <property type="entry name" value="FE2OG_OXY"/>
    <property type="match status" value="1"/>
</dbReference>
<evidence type="ECO:0000313" key="7">
    <source>
        <dbReference type="EMBL" id="WOL08408.1"/>
    </source>
</evidence>
<accession>A0AAQ3KK72</accession>
<feature type="domain" description="Fe2OG dioxygenase" evidence="6">
    <location>
        <begin position="213"/>
        <end position="313"/>
    </location>
</feature>
<gene>
    <name evidence="7" type="ORF">Cni_G17161</name>
</gene>
<name>A0AAQ3KK72_9LILI</name>
<dbReference type="EMBL" id="CP136894">
    <property type="protein sequence ID" value="WOL08408.1"/>
    <property type="molecule type" value="Genomic_DNA"/>
</dbReference>
<evidence type="ECO:0000256" key="1">
    <source>
        <dbReference type="ARBA" id="ARBA00008056"/>
    </source>
</evidence>
<dbReference type="InterPro" id="IPR005123">
    <property type="entry name" value="Oxoglu/Fe-dep_dioxygenase_dom"/>
</dbReference>
<dbReference type="InterPro" id="IPR044861">
    <property type="entry name" value="IPNS-like_FE2OG_OXY"/>
</dbReference>
<dbReference type="Gene3D" id="2.60.120.330">
    <property type="entry name" value="B-lactam Antibiotic, Isopenicillin N Synthase, Chain"/>
    <property type="match status" value="1"/>
</dbReference>
<dbReference type="Pfam" id="PF14226">
    <property type="entry name" value="DIOX_N"/>
    <property type="match status" value="1"/>
</dbReference>
<dbReference type="Proteomes" id="UP001327560">
    <property type="component" value="Chromosome 5"/>
</dbReference>
<evidence type="ECO:0000256" key="5">
    <source>
        <dbReference type="RuleBase" id="RU003682"/>
    </source>
</evidence>
<evidence type="ECO:0000259" key="6">
    <source>
        <dbReference type="PROSITE" id="PS51471"/>
    </source>
</evidence>
<keyword evidence="8" id="KW-1185">Reference proteome</keyword>
<dbReference type="FunFam" id="2.60.120.330:FF:000079">
    <property type="entry name" value="Protein SRG1"/>
    <property type="match status" value="1"/>
</dbReference>
<keyword evidence="3 5" id="KW-0560">Oxidoreductase</keyword>
<evidence type="ECO:0000256" key="4">
    <source>
        <dbReference type="ARBA" id="ARBA00023004"/>
    </source>
</evidence>
<dbReference type="InterPro" id="IPR026992">
    <property type="entry name" value="DIOX_N"/>
</dbReference>
<dbReference type="GO" id="GO:0046872">
    <property type="term" value="F:metal ion binding"/>
    <property type="evidence" value="ECO:0007669"/>
    <property type="project" value="UniProtKB-KW"/>
</dbReference>
<sequence length="366" mass="41742">MNLEINNTIDGKQGLKWGSSLPVPSVQDIVRTDPICVPERYIRNSVDRPTCAKTCSLLSEIPVIDFSLLSEGHDGEQRKLDLACKEWGFFQIVHHGITENTLHRIRNAMVGFFDLPIEEKNKYAMAANDLQGYGQAYVVSKEQKLDWNDIMFLMTLPTEERKLSYWPTEVHDFKEAVEIYSEEVHRVAVELLSHLSLLMNMNQDGLLRLHDGIKIGMRMNYYPPCCRPDEVLGVSPHSDGGSITILLQDDDIVGLQIKHKGDWLPVKPIPQALVVNIGDAIEAWSNGAYKSIEHRAVTNEAKSRMSLAAFVVPNENVEIGPLDQMIDDAHRPKMYRTTKYLDYIRHTLGRKMEGKEHMHFLKLDHK</sequence>
<evidence type="ECO:0000256" key="3">
    <source>
        <dbReference type="ARBA" id="ARBA00023002"/>
    </source>
</evidence>
<keyword evidence="2 5" id="KW-0479">Metal-binding</keyword>
<evidence type="ECO:0000256" key="2">
    <source>
        <dbReference type="ARBA" id="ARBA00022723"/>
    </source>
</evidence>
<keyword evidence="4 5" id="KW-0408">Iron</keyword>
<dbReference type="AlphaFoldDB" id="A0AAQ3KK72"/>
<dbReference type="InterPro" id="IPR050295">
    <property type="entry name" value="Plant_2OG-oxidoreductases"/>
</dbReference>
<evidence type="ECO:0000313" key="8">
    <source>
        <dbReference type="Proteomes" id="UP001327560"/>
    </source>
</evidence>
<proteinExistence type="inferred from homology"/>
<dbReference type="GO" id="GO:0016491">
    <property type="term" value="F:oxidoreductase activity"/>
    <property type="evidence" value="ECO:0007669"/>
    <property type="project" value="UniProtKB-KW"/>
</dbReference>